<evidence type="ECO:0000313" key="2">
    <source>
        <dbReference type="EMBL" id="GGO93324.1"/>
    </source>
</evidence>
<dbReference type="Pfam" id="PF12728">
    <property type="entry name" value="HTH_17"/>
    <property type="match status" value="1"/>
</dbReference>
<gene>
    <name evidence="2" type="ORF">GCM10011584_31750</name>
</gene>
<comment type="caution">
    <text evidence="2">The sequence shown here is derived from an EMBL/GenBank/DDBJ whole genome shotgun (WGS) entry which is preliminary data.</text>
</comment>
<sequence length="67" mass="7977">MKTNEHDDDDRLWSVTDVARYLGVSKNTVYYWRSEGLGPRSRRIGKHVRYRREDVIAWVDAQPERVA</sequence>
<dbReference type="InterPro" id="IPR041657">
    <property type="entry name" value="HTH_17"/>
</dbReference>
<dbReference type="Gene3D" id="1.10.10.10">
    <property type="entry name" value="Winged helix-like DNA-binding domain superfamily/Winged helix DNA-binding domain"/>
    <property type="match status" value="1"/>
</dbReference>
<dbReference type="Proteomes" id="UP000655410">
    <property type="component" value="Unassembled WGS sequence"/>
</dbReference>
<organism evidence="2 3">
    <name type="scientific">Nocardioides phosphati</name>
    <dbReference type="NCBI Taxonomy" id="1867775"/>
    <lineage>
        <taxon>Bacteria</taxon>
        <taxon>Bacillati</taxon>
        <taxon>Actinomycetota</taxon>
        <taxon>Actinomycetes</taxon>
        <taxon>Propionibacteriales</taxon>
        <taxon>Nocardioidaceae</taxon>
        <taxon>Nocardioides</taxon>
    </lineage>
</organism>
<evidence type="ECO:0000259" key="1">
    <source>
        <dbReference type="Pfam" id="PF12728"/>
    </source>
</evidence>
<reference evidence="3" key="1">
    <citation type="journal article" date="2019" name="Int. J. Syst. Evol. Microbiol.">
        <title>The Global Catalogue of Microorganisms (GCM) 10K type strain sequencing project: providing services to taxonomists for standard genome sequencing and annotation.</title>
        <authorList>
            <consortium name="The Broad Institute Genomics Platform"/>
            <consortium name="The Broad Institute Genome Sequencing Center for Infectious Disease"/>
            <person name="Wu L."/>
            <person name="Ma J."/>
        </authorList>
    </citation>
    <scope>NUCLEOTIDE SEQUENCE [LARGE SCALE GENOMIC DNA]</scope>
    <source>
        <strain evidence="3">CGMCC 4.7371</strain>
    </source>
</reference>
<keyword evidence="3" id="KW-1185">Reference proteome</keyword>
<dbReference type="InterPro" id="IPR010093">
    <property type="entry name" value="SinI_DNA-bd"/>
</dbReference>
<dbReference type="EMBL" id="BMNI01000012">
    <property type="protein sequence ID" value="GGO93324.1"/>
    <property type="molecule type" value="Genomic_DNA"/>
</dbReference>
<feature type="domain" description="Helix-turn-helix" evidence="1">
    <location>
        <begin position="14"/>
        <end position="62"/>
    </location>
</feature>
<dbReference type="InterPro" id="IPR036388">
    <property type="entry name" value="WH-like_DNA-bd_sf"/>
</dbReference>
<dbReference type="NCBIfam" id="TIGR01764">
    <property type="entry name" value="excise"/>
    <property type="match status" value="1"/>
</dbReference>
<protein>
    <recommendedName>
        <fullName evidence="1">Helix-turn-helix domain-containing protein</fullName>
    </recommendedName>
</protein>
<dbReference type="RefSeq" id="WP_188785015.1">
    <property type="nucleotide sequence ID" value="NZ_BMNI01000012.1"/>
</dbReference>
<dbReference type="SUPFAM" id="SSF46955">
    <property type="entry name" value="Putative DNA-binding domain"/>
    <property type="match status" value="1"/>
</dbReference>
<accession>A0ABQ2NDQ4</accession>
<proteinExistence type="predicted"/>
<dbReference type="InterPro" id="IPR009061">
    <property type="entry name" value="DNA-bd_dom_put_sf"/>
</dbReference>
<name>A0ABQ2NDQ4_9ACTN</name>
<evidence type="ECO:0000313" key="3">
    <source>
        <dbReference type="Proteomes" id="UP000655410"/>
    </source>
</evidence>